<dbReference type="Proteomes" id="UP000077755">
    <property type="component" value="Chromosome 8"/>
</dbReference>
<dbReference type="EMBL" id="CP093350">
    <property type="protein sequence ID" value="WOH11456.1"/>
    <property type="molecule type" value="Genomic_DNA"/>
</dbReference>
<dbReference type="Gramene" id="KZM80498">
    <property type="protein sequence ID" value="KZM80498"/>
    <property type="gene ID" value="DCAR_032246"/>
</dbReference>
<dbReference type="AlphaFoldDB" id="A0A175YB98"/>
<reference evidence="1" key="2">
    <citation type="submission" date="2022-03" db="EMBL/GenBank/DDBJ databases">
        <title>Draft title - Genomic analysis of global carrot germplasm unveils the trajectory of domestication and the origin of high carotenoid orange carrot.</title>
        <authorList>
            <person name="Iorizzo M."/>
            <person name="Ellison S."/>
            <person name="Senalik D."/>
            <person name="Macko-Podgorni A."/>
            <person name="Grzebelus D."/>
            <person name="Bostan H."/>
            <person name="Rolling W."/>
            <person name="Curaba J."/>
            <person name="Simon P."/>
        </authorList>
    </citation>
    <scope>NUCLEOTIDE SEQUENCE</scope>
    <source>
        <tissue evidence="1">Leaf</tissue>
    </source>
</reference>
<evidence type="ECO:0000313" key="2">
    <source>
        <dbReference type="Proteomes" id="UP000077755"/>
    </source>
</evidence>
<protein>
    <submittedName>
        <fullName evidence="1">Uncharacterized protein</fullName>
    </submittedName>
</protein>
<accession>A0A175YB98</accession>
<gene>
    <name evidence="1" type="ORF">DCAR_0830943</name>
</gene>
<dbReference type="Pfam" id="PF15288">
    <property type="entry name" value="zf-CCHC_6"/>
    <property type="match status" value="1"/>
</dbReference>
<reference evidence="1" key="1">
    <citation type="journal article" date="2016" name="Nat. Genet.">
        <title>A high-quality carrot genome assembly provides new insights into carotenoid accumulation and asterid genome evolution.</title>
        <authorList>
            <person name="Iorizzo M."/>
            <person name="Ellison S."/>
            <person name="Senalik D."/>
            <person name="Zeng P."/>
            <person name="Satapoomin P."/>
            <person name="Huang J."/>
            <person name="Bowman M."/>
            <person name="Iovene M."/>
            <person name="Sanseverino W."/>
            <person name="Cavagnaro P."/>
            <person name="Yildiz M."/>
            <person name="Macko-Podgorni A."/>
            <person name="Moranska E."/>
            <person name="Grzebelus E."/>
            <person name="Grzebelus D."/>
            <person name="Ashrafi H."/>
            <person name="Zheng Z."/>
            <person name="Cheng S."/>
            <person name="Spooner D."/>
            <person name="Van Deynze A."/>
            <person name="Simon P."/>
        </authorList>
    </citation>
    <scope>NUCLEOTIDE SEQUENCE</scope>
    <source>
        <tissue evidence="1">Leaf</tissue>
    </source>
</reference>
<dbReference type="InterPro" id="IPR041670">
    <property type="entry name" value="Znf-CCHC_6"/>
</dbReference>
<sequence length="76" mass="8910">MANQAYWTFPLAYNWEMYGTLIADENLRKKRKKRGQRGQSQCIRTRMDNSQSVKTCGRCGQEGHTRRSLRCPQQGQ</sequence>
<evidence type="ECO:0000313" key="1">
    <source>
        <dbReference type="EMBL" id="WOH11456.1"/>
    </source>
</evidence>
<name>A0A175YB98_DAUCS</name>
<organism evidence="1 2">
    <name type="scientific">Daucus carota subsp. sativus</name>
    <name type="common">Carrot</name>
    <dbReference type="NCBI Taxonomy" id="79200"/>
    <lineage>
        <taxon>Eukaryota</taxon>
        <taxon>Viridiplantae</taxon>
        <taxon>Streptophyta</taxon>
        <taxon>Embryophyta</taxon>
        <taxon>Tracheophyta</taxon>
        <taxon>Spermatophyta</taxon>
        <taxon>Magnoliopsida</taxon>
        <taxon>eudicotyledons</taxon>
        <taxon>Gunneridae</taxon>
        <taxon>Pentapetalae</taxon>
        <taxon>asterids</taxon>
        <taxon>campanulids</taxon>
        <taxon>Apiales</taxon>
        <taxon>Apiaceae</taxon>
        <taxon>Apioideae</taxon>
        <taxon>Scandiceae</taxon>
        <taxon>Daucinae</taxon>
        <taxon>Daucus</taxon>
        <taxon>Daucus sect. Daucus</taxon>
    </lineage>
</organism>
<keyword evidence="2" id="KW-1185">Reference proteome</keyword>
<proteinExistence type="predicted"/>